<feature type="region of interest" description="Disordered" evidence="2">
    <location>
        <begin position="274"/>
        <end position="310"/>
    </location>
</feature>
<dbReference type="Proteomes" id="UP000800041">
    <property type="component" value="Unassembled WGS sequence"/>
</dbReference>
<proteinExistence type="predicted"/>
<evidence type="ECO:0000256" key="1">
    <source>
        <dbReference type="SAM" id="Coils"/>
    </source>
</evidence>
<reference evidence="3" key="1">
    <citation type="journal article" date="2020" name="Stud. Mycol.">
        <title>101 Dothideomycetes genomes: a test case for predicting lifestyles and emergence of pathogens.</title>
        <authorList>
            <person name="Haridas S."/>
            <person name="Albert R."/>
            <person name="Binder M."/>
            <person name="Bloem J."/>
            <person name="Labutti K."/>
            <person name="Salamov A."/>
            <person name="Andreopoulos B."/>
            <person name="Baker S."/>
            <person name="Barry K."/>
            <person name="Bills G."/>
            <person name="Bluhm B."/>
            <person name="Cannon C."/>
            <person name="Castanera R."/>
            <person name="Culley D."/>
            <person name="Daum C."/>
            <person name="Ezra D."/>
            <person name="Gonzalez J."/>
            <person name="Henrissat B."/>
            <person name="Kuo A."/>
            <person name="Liang C."/>
            <person name="Lipzen A."/>
            <person name="Lutzoni F."/>
            <person name="Magnuson J."/>
            <person name="Mondo S."/>
            <person name="Nolan M."/>
            <person name="Ohm R."/>
            <person name="Pangilinan J."/>
            <person name="Park H.-J."/>
            <person name="Ramirez L."/>
            <person name="Alfaro M."/>
            <person name="Sun H."/>
            <person name="Tritt A."/>
            <person name="Yoshinaga Y."/>
            <person name="Zwiers L.-H."/>
            <person name="Turgeon B."/>
            <person name="Goodwin S."/>
            <person name="Spatafora J."/>
            <person name="Crous P."/>
            <person name="Grigoriev I."/>
        </authorList>
    </citation>
    <scope>NUCLEOTIDE SEQUENCE</scope>
    <source>
        <strain evidence="3">CBS 113979</strain>
    </source>
</reference>
<gene>
    <name evidence="3" type="ORF">K402DRAFT_374263</name>
</gene>
<feature type="compositionally biased region" description="Basic residues" evidence="2">
    <location>
        <begin position="279"/>
        <end position="289"/>
    </location>
</feature>
<sequence length="325" mass="36613">MAENSATESSNVISTSSLGSIAILESPAGWIKWHREISDYIGIVGYGDLLGRNRSPPAKGALSDDKWEDRKEAWHSKQDKACSAIKSRLDFNARKEVNGLDTLETVLNKLKTRYKPTGSAIFHELDRRYHELTLADCTGVNHFAFQLRKARAELLELDSDCAVGEPHFVNKFLTGLGPDYKPFLTAFYQSHQLIPTREDDGEVTAKAVTLDEALVLAEREEQSLRQTQREESALLARQALLNRVPPPTCTHCGKRYHIEASYWDLHPEKEAKFNEKKKERTAKRSGQKKKLLDRQSIKPSGDEDSERTGALAWSNDTPFCVTVLT</sequence>
<evidence type="ECO:0000313" key="4">
    <source>
        <dbReference type="Proteomes" id="UP000800041"/>
    </source>
</evidence>
<dbReference type="AlphaFoldDB" id="A0A6G1H578"/>
<keyword evidence="1" id="KW-0175">Coiled coil</keyword>
<organism evidence="3 4">
    <name type="scientific">Aulographum hederae CBS 113979</name>
    <dbReference type="NCBI Taxonomy" id="1176131"/>
    <lineage>
        <taxon>Eukaryota</taxon>
        <taxon>Fungi</taxon>
        <taxon>Dikarya</taxon>
        <taxon>Ascomycota</taxon>
        <taxon>Pezizomycotina</taxon>
        <taxon>Dothideomycetes</taxon>
        <taxon>Pleosporomycetidae</taxon>
        <taxon>Aulographales</taxon>
        <taxon>Aulographaceae</taxon>
    </lineage>
</organism>
<protein>
    <submittedName>
        <fullName evidence="3">Uncharacterized protein</fullName>
    </submittedName>
</protein>
<name>A0A6G1H578_9PEZI</name>
<keyword evidence="4" id="KW-1185">Reference proteome</keyword>
<evidence type="ECO:0000313" key="3">
    <source>
        <dbReference type="EMBL" id="KAF1988371.1"/>
    </source>
</evidence>
<evidence type="ECO:0000256" key="2">
    <source>
        <dbReference type="SAM" id="MobiDB-lite"/>
    </source>
</evidence>
<dbReference type="EMBL" id="ML977149">
    <property type="protein sequence ID" value="KAF1988371.1"/>
    <property type="molecule type" value="Genomic_DNA"/>
</dbReference>
<feature type="coiled-coil region" evidence="1">
    <location>
        <begin position="210"/>
        <end position="237"/>
    </location>
</feature>
<dbReference type="OrthoDB" id="5022336at2759"/>
<accession>A0A6G1H578</accession>